<name>A0A2U2DLN4_9HYPH</name>
<evidence type="ECO:0000313" key="2">
    <source>
        <dbReference type="Proteomes" id="UP000245252"/>
    </source>
</evidence>
<dbReference type="RefSeq" id="WP_109460247.1">
    <property type="nucleotide sequence ID" value="NZ_QFBC01000011.1"/>
</dbReference>
<dbReference type="PANTHER" id="PTHR30432">
    <property type="entry name" value="TRANSCRIPTIONAL REGULATOR MODE"/>
    <property type="match status" value="1"/>
</dbReference>
<dbReference type="SUPFAM" id="SSF46785">
    <property type="entry name" value="Winged helix' DNA-binding domain"/>
    <property type="match status" value="1"/>
</dbReference>
<sequence length="123" mass="13915">MTDLPRLKPILRIDFPPGERLGRGKMQLLELIKETGSISAAGRAMDMSYRRAWLLVDAMNHLFTLPVVESQRGGKQGGGAAVTEFGEDLLKRFRHMEQTLDQALAADFDWLQQHRRVPDDSKP</sequence>
<dbReference type="InterPro" id="IPR036390">
    <property type="entry name" value="WH_DNA-bd_sf"/>
</dbReference>
<evidence type="ECO:0000313" key="1">
    <source>
        <dbReference type="EMBL" id="PWE54223.1"/>
    </source>
</evidence>
<dbReference type="InterPro" id="IPR036388">
    <property type="entry name" value="WH-like_DNA-bd_sf"/>
</dbReference>
<protein>
    <submittedName>
        <fullName evidence="1">Transcriptional regulator</fullName>
    </submittedName>
</protein>
<dbReference type="Proteomes" id="UP000245252">
    <property type="component" value="Unassembled WGS sequence"/>
</dbReference>
<accession>A0A2U2DLN4</accession>
<dbReference type="InterPro" id="IPR051815">
    <property type="entry name" value="Molybdate_resp_trans_reg"/>
</dbReference>
<dbReference type="AlphaFoldDB" id="A0A2U2DLN4"/>
<gene>
    <name evidence="1" type="ORF">DEM27_21185</name>
</gene>
<organism evidence="1 2">
    <name type="scientific">Metarhizobium album</name>
    <dbReference type="NCBI Taxonomy" id="2182425"/>
    <lineage>
        <taxon>Bacteria</taxon>
        <taxon>Pseudomonadati</taxon>
        <taxon>Pseudomonadota</taxon>
        <taxon>Alphaproteobacteria</taxon>
        <taxon>Hyphomicrobiales</taxon>
        <taxon>Rhizobiaceae</taxon>
        <taxon>Metarhizobium</taxon>
    </lineage>
</organism>
<reference evidence="1 2" key="1">
    <citation type="submission" date="2018-05" db="EMBL/GenBank/DDBJ databases">
        <title>The draft genome of strain NS-104.</title>
        <authorList>
            <person name="Hang P."/>
            <person name="Jiang J."/>
        </authorList>
    </citation>
    <scope>NUCLEOTIDE SEQUENCE [LARGE SCALE GENOMIC DNA]</scope>
    <source>
        <strain evidence="1 2">NS-104</strain>
    </source>
</reference>
<dbReference type="PANTHER" id="PTHR30432:SF1">
    <property type="entry name" value="DNA-BINDING TRANSCRIPTIONAL DUAL REGULATOR MODE"/>
    <property type="match status" value="1"/>
</dbReference>
<comment type="caution">
    <text evidence="1">The sequence shown here is derived from an EMBL/GenBank/DDBJ whole genome shotgun (WGS) entry which is preliminary data.</text>
</comment>
<dbReference type="Gene3D" id="1.10.10.10">
    <property type="entry name" value="Winged helix-like DNA-binding domain superfamily/Winged helix DNA-binding domain"/>
    <property type="match status" value="1"/>
</dbReference>
<keyword evidence="2" id="KW-1185">Reference proteome</keyword>
<dbReference type="EMBL" id="QFBC01000011">
    <property type="protein sequence ID" value="PWE54223.1"/>
    <property type="molecule type" value="Genomic_DNA"/>
</dbReference>
<proteinExistence type="predicted"/>
<dbReference type="OrthoDB" id="9800709at2"/>